<evidence type="ECO:0000256" key="1">
    <source>
        <dbReference type="SAM" id="MobiDB-lite"/>
    </source>
</evidence>
<gene>
    <name evidence="2" type="ORF">DY000_02047415</name>
</gene>
<proteinExistence type="predicted"/>
<reference evidence="2 3" key="1">
    <citation type="journal article" date="2020" name="BMC Genomics">
        <title>Intraspecific diversification of the crop wild relative Brassica cretica Lam. using demographic model selection.</title>
        <authorList>
            <person name="Kioukis A."/>
            <person name="Michalopoulou V.A."/>
            <person name="Briers L."/>
            <person name="Pirintsos S."/>
            <person name="Studholme D.J."/>
            <person name="Pavlidis P."/>
            <person name="Sarris P.F."/>
        </authorList>
    </citation>
    <scope>NUCLEOTIDE SEQUENCE [LARGE SCALE GENOMIC DNA]</scope>
    <source>
        <strain evidence="3">cv. PFS-1207/04</strain>
    </source>
</reference>
<evidence type="ECO:0000313" key="2">
    <source>
        <dbReference type="EMBL" id="KAF3605904.1"/>
    </source>
</evidence>
<feature type="compositionally biased region" description="Basic and acidic residues" evidence="1">
    <location>
        <begin position="71"/>
        <end position="92"/>
    </location>
</feature>
<organism evidence="2 3">
    <name type="scientific">Brassica cretica</name>
    <name type="common">Mustard</name>
    <dbReference type="NCBI Taxonomy" id="69181"/>
    <lineage>
        <taxon>Eukaryota</taxon>
        <taxon>Viridiplantae</taxon>
        <taxon>Streptophyta</taxon>
        <taxon>Embryophyta</taxon>
        <taxon>Tracheophyta</taxon>
        <taxon>Spermatophyta</taxon>
        <taxon>Magnoliopsida</taxon>
        <taxon>eudicotyledons</taxon>
        <taxon>Gunneridae</taxon>
        <taxon>Pentapetalae</taxon>
        <taxon>rosids</taxon>
        <taxon>malvids</taxon>
        <taxon>Brassicales</taxon>
        <taxon>Brassicaceae</taxon>
        <taxon>Brassiceae</taxon>
        <taxon>Brassica</taxon>
    </lineage>
</organism>
<feature type="region of interest" description="Disordered" evidence="1">
    <location>
        <begin position="31"/>
        <end position="50"/>
    </location>
</feature>
<evidence type="ECO:0000313" key="3">
    <source>
        <dbReference type="Proteomes" id="UP000266723"/>
    </source>
</evidence>
<dbReference type="EMBL" id="QGKV02000297">
    <property type="protein sequence ID" value="KAF3605904.1"/>
    <property type="molecule type" value="Genomic_DNA"/>
</dbReference>
<feature type="region of interest" description="Disordered" evidence="1">
    <location>
        <begin position="69"/>
        <end position="92"/>
    </location>
</feature>
<feature type="compositionally biased region" description="Polar residues" evidence="1">
    <location>
        <begin position="39"/>
        <end position="48"/>
    </location>
</feature>
<keyword evidence="3" id="KW-1185">Reference proteome</keyword>
<dbReference type="Proteomes" id="UP000266723">
    <property type="component" value="Unassembled WGS sequence"/>
</dbReference>
<comment type="caution">
    <text evidence="2">The sequence shown here is derived from an EMBL/GenBank/DDBJ whole genome shotgun (WGS) entry which is preliminary data.</text>
</comment>
<accession>A0ABQ7EQT1</accession>
<sequence length="92" mass="10284">MTSASTDGTISASIDRKTCCRLIPIEIPESSCYPHDSADSTQKSTDVSSCDLVPDVDREITMEDFLELEDEAQHENLDHNLEKKLDDHQQTS</sequence>
<protein>
    <submittedName>
        <fullName evidence="2">Uncharacterized protein</fullName>
    </submittedName>
</protein>
<name>A0ABQ7EQT1_BRACR</name>